<evidence type="ECO:0000313" key="3">
    <source>
        <dbReference type="Proteomes" id="UP000515163"/>
    </source>
</evidence>
<dbReference type="AlphaFoldDB" id="A0A6P8I718"/>
<dbReference type="Pfam" id="PF11817">
    <property type="entry name" value="Foie-gras_1"/>
    <property type="match status" value="1"/>
</dbReference>
<dbReference type="KEGG" id="aten:116296870"/>
<dbReference type="PANTHER" id="PTHR14374">
    <property type="entry name" value="FOIE GRAS"/>
    <property type="match status" value="1"/>
</dbReference>
<evidence type="ECO:0000313" key="4">
    <source>
        <dbReference type="RefSeq" id="XP_031560837.1"/>
    </source>
</evidence>
<gene>
    <name evidence="4" type="primary">LOC116296870</name>
</gene>
<dbReference type="RefSeq" id="XP_031560837.1">
    <property type="nucleotide sequence ID" value="XM_031704977.1"/>
</dbReference>
<accession>A0A6P8I718</accession>
<reference evidence="4" key="1">
    <citation type="submission" date="2025-08" db="UniProtKB">
        <authorList>
            <consortium name="RefSeq"/>
        </authorList>
    </citation>
    <scope>IDENTIFICATION</scope>
    <source>
        <tissue evidence="4">Tentacle</tissue>
    </source>
</reference>
<dbReference type="Proteomes" id="UP000515163">
    <property type="component" value="Unplaced"/>
</dbReference>
<proteinExistence type="predicted"/>
<keyword evidence="3" id="KW-1185">Reference proteome</keyword>
<protein>
    <submittedName>
        <fullName evidence="4">Trafficking protein particle complex subunit 11-like</fullName>
    </submittedName>
</protein>
<evidence type="ECO:0000259" key="2">
    <source>
        <dbReference type="Pfam" id="PF11817"/>
    </source>
</evidence>
<dbReference type="FunCoup" id="A0A6P8I718">
    <property type="interactions" value="2721"/>
</dbReference>
<feature type="domain" description="Trafficking protein particle complex subunit 11" evidence="2">
    <location>
        <begin position="262"/>
        <end position="517"/>
    </location>
</feature>
<dbReference type="OrthoDB" id="6278596at2759"/>
<dbReference type="GeneID" id="116296870"/>
<organism evidence="3 4">
    <name type="scientific">Actinia tenebrosa</name>
    <name type="common">Australian red waratah sea anemone</name>
    <dbReference type="NCBI Taxonomy" id="6105"/>
    <lineage>
        <taxon>Eukaryota</taxon>
        <taxon>Metazoa</taxon>
        <taxon>Cnidaria</taxon>
        <taxon>Anthozoa</taxon>
        <taxon>Hexacorallia</taxon>
        <taxon>Actiniaria</taxon>
        <taxon>Actiniidae</taxon>
        <taxon>Actinia</taxon>
    </lineage>
</organism>
<feature type="domain" description="Gryzun putative trafficking through Golgi" evidence="1">
    <location>
        <begin position="968"/>
        <end position="1081"/>
    </location>
</feature>
<dbReference type="InterPro" id="IPR012880">
    <property type="entry name" value="Gryzun"/>
</dbReference>
<evidence type="ECO:0000259" key="1">
    <source>
        <dbReference type="Pfam" id="PF07919"/>
    </source>
</evidence>
<dbReference type="InterPro" id="IPR021773">
    <property type="entry name" value="TPC11"/>
</dbReference>
<dbReference type="PANTHER" id="PTHR14374:SF0">
    <property type="entry name" value="TRAFFICKING PROTEIN PARTICLE COMPLEX SUBUNIT 11"/>
    <property type="match status" value="1"/>
</dbReference>
<dbReference type="Pfam" id="PF07919">
    <property type="entry name" value="Gryzun"/>
    <property type="match status" value="1"/>
</dbReference>
<sequence length="1116" mass="126545">MAAASEFPSELSTRPFGLIALTGLDLTQKPLHKAIWESFSVNRRPERVPLSFKLVPIDHEYPKAKPKRTSYEWYIPKGILKTKWMNKHLEQVPALIVVFYELDWDNAQWKEKQNDCAAQVEKVRASIHGRNTKVAVVLIQKNAPLPPGEDMQAAERAAALCSACDLSAKSLFVLPYTDHLFGYAIRLENAFYELAQSYYHGEARKVKAHKEFLNKSTHQLLLVRHQIKVAFFNELRQDPHAAVKHYRQAYTLMSEIKLTDVNVLEVKVVAGYISYKICRLSFQGSAPLDAISQFRKHVDLWKEKRGCSELAFEHSAWLSKQFSLFGDLFDEAIRNGLTALQTQHPGFYYQQAANNAIVRRQLCEGLCHHPSSPISLEPLANAGKLDFYGQRPWRQGFQGAEPLDQPLEHNGILALQAQEMSVDHSWIIIPLLSSAVAQFKKYKSPRMKRYLMVQMGEEYYHARDYSKALMLLGRVTWDYRHERWWSLLTSVLITSLRCAYLVGNVQEYVTISMDLMGKYGLNSPEEKTRVQMNLIHVISNECPEPEPGCDVEAVEEAKEIWKSLAKQTGQVFTVQMDQIAAFVECKAKFDSPSIHADSAIILHIHLRATCPFPIRFSKLSVFFSNQAYNQYCCIDSSQGTDSEGGLYLLPAKTKVIPFKFYPQPEDVRKQLQVSSIALELGTQQGRCAVLVWNGGGTEGTTTLNCFAKHGNSHPDIEDQLDWEALQIASNILINPREPKMEIQLFHDSPTLVNEFFKVTLKVKSLEDTDVKDIRIWFGFQEEHDPSIVDTSTVCLEPPKTGQEAPVQSFVFFNRESMEKEMEQTYYVRCAQVGSRSLQAKITYSVTIPATSDSTPITCVCVKEKKISAKTVMPFDISLSLTSLRLERLDQVSEEEPFLLLASIKCSSPWPVTMVTTRLNLSSEVDFVGEKMNSQLEGVSLQQGESASECYCLAAREGSSSHKVVNIGSLVLEWRRASSPSDCPAVITELTFPSVTVESVPFFINTELPSYGCVQTLMPMSYVIHNRTLQVQEVEVTIEPSESFMFSGQKQVQFRLLPESDHKLSYNLYPLVPGHVTLPKLHLNLPRFQTNWDEHAQKMIPTQVFIKPRAKPVVQVQ</sequence>
<name>A0A6P8I718_ACTTE</name>
<dbReference type="InParanoid" id="A0A6P8I718"/>